<organism evidence="11 12">
    <name type="scientific">Novosphingobium olei</name>
    <dbReference type="NCBI Taxonomy" id="2728851"/>
    <lineage>
        <taxon>Bacteria</taxon>
        <taxon>Pseudomonadati</taxon>
        <taxon>Pseudomonadota</taxon>
        <taxon>Alphaproteobacteria</taxon>
        <taxon>Sphingomonadales</taxon>
        <taxon>Sphingomonadaceae</taxon>
        <taxon>Novosphingobium</taxon>
    </lineage>
</organism>
<keyword evidence="6" id="KW-0418">Kinase</keyword>
<dbReference type="SUPFAM" id="SSF55874">
    <property type="entry name" value="ATPase domain of HSP90 chaperone/DNA topoisomerase II/histidine kinase"/>
    <property type="match status" value="1"/>
</dbReference>
<feature type="domain" description="Signal transduction histidine kinase HWE region" evidence="10">
    <location>
        <begin position="233"/>
        <end position="319"/>
    </location>
</feature>
<dbReference type="AlphaFoldDB" id="A0A7Y0GAD4"/>
<evidence type="ECO:0000256" key="4">
    <source>
        <dbReference type="ARBA" id="ARBA00022679"/>
    </source>
</evidence>
<dbReference type="InterPro" id="IPR029016">
    <property type="entry name" value="GAF-like_dom_sf"/>
</dbReference>
<evidence type="ECO:0000256" key="3">
    <source>
        <dbReference type="ARBA" id="ARBA00022553"/>
    </source>
</evidence>
<dbReference type="PANTHER" id="PTHR41523">
    <property type="entry name" value="TWO-COMPONENT SYSTEM SENSOR PROTEIN"/>
    <property type="match status" value="1"/>
</dbReference>
<dbReference type="GO" id="GO:0005524">
    <property type="term" value="F:ATP binding"/>
    <property type="evidence" value="ECO:0007669"/>
    <property type="project" value="UniProtKB-KW"/>
</dbReference>
<dbReference type="SMART" id="SM00065">
    <property type="entry name" value="GAF"/>
    <property type="match status" value="1"/>
</dbReference>
<keyword evidence="12" id="KW-1185">Reference proteome</keyword>
<name>A0A7Y0GAD4_9SPHN</name>
<evidence type="ECO:0000313" key="11">
    <source>
        <dbReference type="EMBL" id="NML93983.1"/>
    </source>
</evidence>
<proteinExistence type="predicted"/>
<dbReference type="EMBL" id="JABBGM010000003">
    <property type="protein sequence ID" value="NML93983.1"/>
    <property type="molecule type" value="Genomic_DNA"/>
</dbReference>
<protein>
    <recommendedName>
        <fullName evidence="2">histidine kinase</fullName>
        <ecNumber evidence="2">2.7.13.3</ecNumber>
    </recommendedName>
</protein>
<evidence type="ECO:0000256" key="8">
    <source>
        <dbReference type="SAM" id="MobiDB-lite"/>
    </source>
</evidence>
<evidence type="ECO:0000256" key="7">
    <source>
        <dbReference type="ARBA" id="ARBA00022840"/>
    </source>
</evidence>
<evidence type="ECO:0000256" key="5">
    <source>
        <dbReference type="ARBA" id="ARBA00022741"/>
    </source>
</evidence>
<evidence type="ECO:0000256" key="1">
    <source>
        <dbReference type="ARBA" id="ARBA00000085"/>
    </source>
</evidence>
<dbReference type="Pfam" id="PF07568">
    <property type="entry name" value="HisKA_2"/>
    <property type="match status" value="1"/>
</dbReference>
<dbReference type="SMART" id="SM00911">
    <property type="entry name" value="HWE_HK"/>
    <property type="match status" value="1"/>
</dbReference>
<feature type="compositionally biased region" description="Polar residues" evidence="8">
    <location>
        <begin position="1"/>
        <end position="12"/>
    </location>
</feature>
<dbReference type="InterPro" id="IPR036890">
    <property type="entry name" value="HATPase_C_sf"/>
</dbReference>
<dbReference type="InterPro" id="IPR011102">
    <property type="entry name" value="Sig_transdc_His_kinase_HWE"/>
</dbReference>
<dbReference type="SUPFAM" id="SSF55781">
    <property type="entry name" value="GAF domain-like"/>
    <property type="match status" value="1"/>
</dbReference>
<keyword evidence="7" id="KW-0067">ATP-binding</keyword>
<evidence type="ECO:0000256" key="2">
    <source>
        <dbReference type="ARBA" id="ARBA00012438"/>
    </source>
</evidence>
<dbReference type="InterPro" id="IPR003594">
    <property type="entry name" value="HATPase_dom"/>
</dbReference>
<dbReference type="Proteomes" id="UP000583556">
    <property type="component" value="Unassembled WGS sequence"/>
</dbReference>
<keyword evidence="5" id="KW-0547">Nucleotide-binding</keyword>
<evidence type="ECO:0000256" key="6">
    <source>
        <dbReference type="ARBA" id="ARBA00022777"/>
    </source>
</evidence>
<evidence type="ECO:0000259" key="9">
    <source>
        <dbReference type="SMART" id="SM00065"/>
    </source>
</evidence>
<reference evidence="11 12" key="1">
    <citation type="submission" date="2020-04" db="EMBL/GenBank/DDBJ databases">
        <title>Novosphingobium sp. TW-4 isolated from soil.</title>
        <authorList>
            <person name="Dahal R.H."/>
            <person name="Chaudhary D.K."/>
        </authorList>
    </citation>
    <scope>NUCLEOTIDE SEQUENCE [LARGE SCALE GENOMIC DNA]</scope>
    <source>
        <strain evidence="11 12">TW-4</strain>
    </source>
</reference>
<feature type="region of interest" description="Disordered" evidence="8">
    <location>
        <begin position="1"/>
        <end position="35"/>
    </location>
</feature>
<accession>A0A7Y0GAD4</accession>
<gene>
    <name evidence="11" type="ORF">HHL27_09920</name>
</gene>
<evidence type="ECO:0000259" key="10">
    <source>
        <dbReference type="SMART" id="SM00911"/>
    </source>
</evidence>
<feature type="domain" description="GAF" evidence="9">
    <location>
        <begin position="73"/>
        <end position="221"/>
    </location>
</feature>
<dbReference type="EC" id="2.7.13.3" evidence="2"/>
<dbReference type="Pfam" id="PF13581">
    <property type="entry name" value="HATPase_c_2"/>
    <property type="match status" value="1"/>
</dbReference>
<comment type="caution">
    <text evidence="11">The sequence shown here is derived from an EMBL/GenBank/DDBJ whole genome shotgun (WGS) entry which is preliminary data.</text>
</comment>
<sequence length="426" mass="45319">MTKTSASSQPDGSNPVAFSADNSPEVVETTHRTEAGSFEEAVAEVGEGSMLGYRLTQQAILSDFGLRALQQSSLGDLLNDAAQSAAQGMRTSLAKILEYRRDQADLLIRAGVGWQKGVVGKASIGADAGSPAGFAFQSGSPVISNHLEKEERFRTPEVMARHGVRRAINVVIARIGGPWGVLEVDSSNAGEFEAADLAFLQGLANLVGVASDRIAAEEQLRQSLEHQRMLVKEASHRVKNSLAMLSSLMKMQARSAKTDETMTALGDASDRILAVAATHDQVWRQEAGDNVDLSELLPQLCHQLDEQAPHHSIHCDIDSFVVTASAATSIALLVTEAVTNAMKYAYLDGGSGKIEIKLERIGETATLVVSDNGAGLPEDFDPNKAQISSLGIRLIRTLSASVGSEAQFWADKGTKVVVANIKGSVE</sequence>
<dbReference type="Gene3D" id="3.30.450.40">
    <property type="match status" value="1"/>
</dbReference>
<dbReference type="InterPro" id="IPR003018">
    <property type="entry name" value="GAF"/>
</dbReference>
<dbReference type="PANTHER" id="PTHR41523:SF8">
    <property type="entry name" value="ETHYLENE RESPONSE SENSOR PROTEIN"/>
    <property type="match status" value="1"/>
</dbReference>
<dbReference type="GO" id="GO:0004673">
    <property type="term" value="F:protein histidine kinase activity"/>
    <property type="evidence" value="ECO:0007669"/>
    <property type="project" value="UniProtKB-EC"/>
</dbReference>
<keyword evidence="4" id="KW-0808">Transferase</keyword>
<dbReference type="InterPro" id="IPR011495">
    <property type="entry name" value="Sig_transdc_His_kin_sub2_dim/P"/>
</dbReference>
<evidence type="ECO:0000313" key="12">
    <source>
        <dbReference type="Proteomes" id="UP000583556"/>
    </source>
</evidence>
<keyword evidence="3" id="KW-0597">Phosphoprotein</keyword>
<dbReference type="RefSeq" id="WP_169493233.1">
    <property type="nucleotide sequence ID" value="NZ_JABBGM010000003.1"/>
</dbReference>
<dbReference type="Pfam" id="PF13185">
    <property type="entry name" value="GAF_2"/>
    <property type="match status" value="1"/>
</dbReference>
<dbReference type="Gene3D" id="3.30.565.10">
    <property type="entry name" value="Histidine kinase-like ATPase, C-terminal domain"/>
    <property type="match status" value="1"/>
</dbReference>
<comment type="catalytic activity">
    <reaction evidence="1">
        <text>ATP + protein L-histidine = ADP + protein N-phospho-L-histidine.</text>
        <dbReference type="EC" id="2.7.13.3"/>
    </reaction>
</comment>